<dbReference type="RefSeq" id="WP_006951976.1">
    <property type="nucleotide sequence ID" value="NZ_JH594521.1"/>
</dbReference>
<dbReference type="HOGENOM" id="CLU_074336_0_0_10"/>
<dbReference type="PATRIC" id="fig|883158.3.peg.861"/>
<dbReference type="PANTHER" id="PTHR22916">
    <property type="entry name" value="GLYCOSYLTRANSFERASE"/>
    <property type="match status" value="1"/>
</dbReference>
<proteinExistence type="predicted"/>
<accession>H1Q1R7</accession>
<evidence type="ECO:0000313" key="3">
    <source>
        <dbReference type="Proteomes" id="UP000016023"/>
    </source>
</evidence>
<gene>
    <name evidence="2" type="ORF">HMPREF9140_00855</name>
</gene>
<dbReference type="EMBL" id="AGWK01000027">
    <property type="protein sequence ID" value="EHO71537.1"/>
    <property type="molecule type" value="Genomic_DNA"/>
</dbReference>
<protein>
    <recommendedName>
        <fullName evidence="1">Glycosyltransferase 2-like domain-containing protein</fullName>
    </recommendedName>
</protein>
<dbReference type="STRING" id="883158.HMPREF9140_00855"/>
<comment type="caution">
    <text evidence="2">The sequence shown here is derived from an EMBL/GenBank/DDBJ whole genome shotgun (WGS) entry which is preliminary data.</text>
</comment>
<dbReference type="GO" id="GO:0016758">
    <property type="term" value="F:hexosyltransferase activity"/>
    <property type="evidence" value="ECO:0007669"/>
    <property type="project" value="UniProtKB-ARBA"/>
</dbReference>
<evidence type="ECO:0000259" key="1">
    <source>
        <dbReference type="Pfam" id="PF00535"/>
    </source>
</evidence>
<dbReference type="AlphaFoldDB" id="H1Q1R7"/>
<dbReference type="Gene3D" id="3.90.550.10">
    <property type="entry name" value="Spore Coat Polysaccharide Biosynthesis Protein SpsA, Chain A"/>
    <property type="match status" value="1"/>
</dbReference>
<dbReference type="CDD" id="cd00761">
    <property type="entry name" value="Glyco_tranf_GTA_type"/>
    <property type="match status" value="1"/>
</dbReference>
<dbReference type="SUPFAM" id="SSF53448">
    <property type="entry name" value="Nucleotide-diphospho-sugar transferases"/>
    <property type="match status" value="1"/>
</dbReference>
<dbReference type="eggNOG" id="COG0463">
    <property type="taxonomic scope" value="Bacteria"/>
</dbReference>
<sequence length="293" mass="33597">MVTVFTPVYNRANTLERLYSSLCSQTYKDFEWLIVNDGSTDSTDEVLANIKSKDHFFNIVVIDKENGGKHTAINRGIKEAKGELFFIADSDDLLPYDSLQIITQEFEKIRNDDSFSGICGLDQDFSGKIIGTGLPEDIINCHPTEISHKYHVCGDLKEVFRTGVLKQYPFPEVEGEKFCPEVLVWFRISRKYKMRFLNRAVYTADYQPTGITANITANRMQSPTLSMMTYSEMLTHNLPLRIKTRAAINYWRFRLCSTPSKSKPSVSPLWWWAFPLGLLLHLNDIRILNNNGS</sequence>
<evidence type="ECO:0000313" key="2">
    <source>
        <dbReference type="EMBL" id="EHO71537.1"/>
    </source>
</evidence>
<dbReference type="InterPro" id="IPR029044">
    <property type="entry name" value="Nucleotide-diphossugar_trans"/>
</dbReference>
<keyword evidence="3" id="KW-1185">Reference proteome</keyword>
<reference evidence="2 3" key="1">
    <citation type="submission" date="2011-12" db="EMBL/GenBank/DDBJ databases">
        <title>The Genome Sequence of Prevotella micans F0438.</title>
        <authorList>
            <consortium name="The Broad Institute Genome Sequencing Platform"/>
            <person name="Earl A."/>
            <person name="Ward D."/>
            <person name="Feldgarden M."/>
            <person name="Gevers D."/>
            <person name="Izard J."/>
            <person name="Baranova O.V."/>
            <person name="Blanton J.M."/>
            <person name="Wade W.G."/>
            <person name="Dewhirst F.E."/>
            <person name="Young S.K."/>
            <person name="Zeng Q."/>
            <person name="Gargeya S."/>
            <person name="Fitzgerald M."/>
            <person name="Haas B."/>
            <person name="Abouelleil A."/>
            <person name="Alvarado L."/>
            <person name="Arachchi H.M."/>
            <person name="Berlin A."/>
            <person name="Chapman S.B."/>
            <person name="Gearin G."/>
            <person name="Goldberg J."/>
            <person name="Griggs A."/>
            <person name="Gujja S."/>
            <person name="Hansen M."/>
            <person name="Heiman D."/>
            <person name="Howarth C."/>
            <person name="Larimer J."/>
            <person name="Lui A."/>
            <person name="MacDonald P.J.P."/>
            <person name="McCowen C."/>
            <person name="Montmayeur A."/>
            <person name="Murphy C."/>
            <person name="Neiman D."/>
            <person name="Pearson M."/>
            <person name="Priest M."/>
            <person name="Roberts A."/>
            <person name="Saif S."/>
            <person name="Shea T."/>
            <person name="Sisk P."/>
            <person name="Stolte C."/>
            <person name="Sykes S."/>
            <person name="Wortman J."/>
            <person name="Nusbaum C."/>
            <person name="Birren B."/>
        </authorList>
    </citation>
    <scope>NUCLEOTIDE SEQUENCE [LARGE SCALE GENOMIC DNA]</scope>
    <source>
        <strain evidence="2 3">F0438</strain>
    </source>
</reference>
<feature type="domain" description="Glycosyltransferase 2-like" evidence="1">
    <location>
        <begin position="3"/>
        <end position="114"/>
    </location>
</feature>
<organism evidence="2 3">
    <name type="scientific">Prevotella micans F0438</name>
    <dbReference type="NCBI Taxonomy" id="883158"/>
    <lineage>
        <taxon>Bacteria</taxon>
        <taxon>Pseudomonadati</taxon>
        <taxon>Bacteroidota</taxon>
        <taxon>Bacteroidia</taxon>
        <taxon>Bacteroidales</taxon>
        <taxon>Prevotellaceae</taxon>
        <taxon>Prevotella</taxon>
    </lineage>
</organism>
<name>H1Q1R7_9BACT</name>
<dbReference type="InterPro" id="IPR001173">
    <property type="entry name" value="Glyco_trans_2-like"/>
</dbReference>
<dbReference type="Pfam" id="PF00535">
    <property type="entry name" value="Glycos_transf_2"/>
    <property type="match status" value="1"/>
</dbReference>
<dbReference type="Proteomes" id="UP000016023">
    <property type="component" value="Unassembled WGS sequence"/>
</dbReference>